<evidence type="ECO:0000256" key="1">
    <source>
        <dbReference type="ARBA" id="ARBA00004141"/>
    </source>
</evidence>
<evidence type="ECO:0000256" key="2">
    <source>
        <dbReference type="ARBA" id="ARBA00009765"/>
    </source>
</evidence>
<gene>
    <name evidence="7" type="ORF">IV36_GL002299</name>
</gene>
<dbReference type="InterPro" id="IPR045863">
    <property type="entry name" value="CorA_TM1_TM2"/>
</dbReference>
<dbReference type="CDD" id="cd12827">
    <property type="entry name" value="EcCorA_ZntB-like_u2"/>
    <property type="match status" value="1"/>
</dbReference>
<evidence type="ECO:0000313" key="7">
    <source>
        <dbReference type="EMBL" id="KRN30260.1"/>
    </source>
</evidence>
<dbReference type="AlphaFoldDB" id="A0A0R2FZJ3"/>
<keyword evidence="3 6" id="KW-0812">Transmembrane</keyword>
<comment type="subcellular location">
    <subcellularLocation>
        <location evidence="1">Membrane</location>
        <topology evidence="1">Multi-pass membrane protein</topology>
    </subcellularLocation>
</comment>
<dbReference type="Pfam" id="PF01544">
    <property type="entry name" value="CorA"/>
    <property type="match status" value="1"/>
</dbReference>
<dbReference type="InterPro" id="IPR045861">
    <property type="entry name" value="CorA_cytoplasmic_dom"/>
</dbReference>
<evidence type="ECO:0000256" key="4">
    <source>
        <dbReference type="ARBA" id="ARBA00022989"/>
    </source>
</evidence>
<evidence type="ECO:0008006" key="9">
    <source>
        <dbReference type="Google" id="ProtNLM"/>
    </source>
</evidence>
<sequence>MITKHIIEEKRNSFTWFDVCDITDADKNNLIENHELNPRHIAYATDKHERARYDQQENIEILIYNLPVKKIAATNSFVLEPITFLVKKNTVFTFRSKSLDLDTAKMIAKVTHLDATIRTLILTILYQVTICFQDAIDSLNHTRDRYLSNLKHKISNQNLIQLSNVERSLVYIASGIKTNLLVLESITENQSSQELSPTEKKLLHNISIEVHQAEQTVEIALEVTERISATSNNLLNNNLNDVMRFLTVWSLVLTIPTIITGFYGMNVVLPFAKGSIAWVNITFATIIMIIILVIFFKIRRFF</sequence>
<comment type="caution">
    <text evidence="7">The sequence shown here is derived from an EMBL/GenBank/DDBJ whole genome shotgun (WGS) entry which is preliminary data.</text>
</comment>
<dbReference type="OrthoDB" id="9803416at2"/>
<dbReference type="GO" id="GO:0016020">
    <property type="term" value="C:membrane"/>
    <property type="evidence" value="ECO:0007669"/>
    <property type="project" value="UniProtKB-SubCell"/>
</dbReference>
<dbReference type="EMBL" id="JQAR01000008">
    <property type="protein sequence ID" value="KRN30260.1"/>
    <property type="molecule type" value="Genomic_DNA"/>
</dbReference>
<keyword evidence="4 6" id="KW-1133">Transmembrane helix</keyword>
<feature type="transmembrane region" description="Helical" evidence="6">
    <location>
        <begin position="245"/>
        <end position="264"/>
    </location>
</feature>
<dbReference type="Gene3D" id="3.30.460.20">
    <property type="entry name" value="CorA soluble domain-like"/>
    <property type="match status" value="1"/>
</dbReference>
<dbReference type="PANTHER" id="PTHR47891:SF1">
    <property type="entry name" value="CORA-MAGNESIUM AND COBALT TRANSPORTER"/>
    <property type="match status" value="1"/>
</dbReference>
<evidence type="ECO:0000256" key="5">
    <source>
        <dbReference type="ARBA" id="ARBA00023136"/>
    </source>
</evidence>
<keyword evidence="5 6" id="KW-0472">Membrane</keyword>
<dbReference type="GO" id="GO:0046873">
    <property type="term" value="F:metal ion transmembrane transporter activity"/>
    <property type="evidence" value="ECO:0007669"/>
    <property type="project" value="InterPro"/>
</dbReference>
<evidence type="ECO:0000313" key="8">
    <source>
        <dbReference type="Proteomes" id="UP000051727"/>
    </source>
</evidence>
<evidence type="ECO:0000256" key="3">
    <source>
        <dbReference type="ARBA" id="ARBA00022692"/>
    </source>
</evidence>
<dbReference type="SUPFAM" id="SSF143865">
    <property type="entry name" value="CorA soluble domain-like"/>
    <property type="match status" value="1"/>
</dbReference>
<dbReference type="RefSeq" id="WP_056991164.1">
    <property type="nucleotide sequence ID" value="NZ_JATAAJ010000029.1"/>
</dbReference>
<organism evidence="7 8">
    <name type="scientific">Liquorilactobacillus mali</name>
    <dbReference type="NCBI Taxonomy" id="1618"/>
    <lineage>
        <taxon>Bacteria</taxon>
        <taxon>Bacillati</taxon>
        <taxon>Bacillota</taxon>
        <taxon>Bacilli</taxon>
        <taxon>Lactobacillales</taxon>
        <taxon>Lactobacillaceae</taxon>
        <taxon>Liquorilactobacillus</taxon>
    </lineage>
</organism>
<proteinExistence type="inferred from homology"/>
<comment type="similarity">
    <text evidence="2">Belongs to the CorA metal ion transporter (MIT) (TC 1.A.35) family.</text>
</comment>
<name>A0A0R2FZJ3_9LACO</name>
<dbReference type="SUPFAM" id="SSF144083">
    <property type="entry name" value="Magnesium transport protein CorA, transmembrane region"/>
    <property type="match status" value="1"/>
</dbReference>
<reference evidence="7 8" key="1">
    <citation type="journal article" date="2015" name="Genome Announc.">
        <title>Expanding the biotechnology potential of lactobacilli through comparative genomics of 213 strains and associated genera.</title>
        <authorList>
            <person name="Sun Z."/>
            <person name="Harris H.M."/>
            <person name="McCann A."/>
            <person name="Guo C."/>
            <person name="Argimon S."/>
            <person name="Zhang W."/>
            <person name="Yang X."/>
            <person name="Jeffery I.B."/>
            <person name="Cooney J.C."/>
            <person name="Kagawa T.F."/>
            <person name="Liu W."/>
            <person name="Song Y."/>
            <person name="Salvetti E."/>
            <person name="Wrobel A."/>
            <person name="Rasinkangas P."/>
            <person name="Parkhill J."/>
            <person name="Rea M.C."/>
            <person name="O'Sullivan O."/>
            <person name="Ritari J."/>
            <person name="Douillard F.P."/>
            <person name="Paul Ross R."/>
            <person name="Yang R."/>
            <person name="Briner A.E."/>
            <person name="Felis G.E."/>
            <person name="de Vos W.M."/>
            <person name="Barrangou R."/>
            <person name="Klaenhammer T.R."/>
            <person name="Caufield P.W."/>
            <person name="Cui Y."/>
            <person name="Zhang H."/>
            <person name="O'Toole P.W."/>
        </authorList>
    </citation>
    <scope>NUCLEOTIDE SEQUENCE [LARGE SCALE GENOMIC DNA]</scope>
    <source>
        <strain evidence="7 8">ATCC 27304</strain>
    </source>
</reference>
<accession>A0A0R2FZJ3</accession>
<feature type="transmembrane region" description="Helical" evidence="6">
    <location>
        <begin position="276"/>
        <end position="296"/>
    </location>
</feature>
<protein>
    <recommendedName>
        <fullName evidence="9">Magnesium transporter CorA family protein</fullName>
    </recommendedName>
</protein>
<dbReference type="InterPro" id="IPR047199">
    <property type="entry name" value="CorA-like"/>
</dbReference>
<dbReference type="InterPro" id="IPR002523">
    <property type="entry name" value="MgTranspt_CorA/ZnTranspt_ZntB"/>
</dbReference>
<dbReference type="Proteomes" id="UP000051727">
    <property type="component" value="Unassembled WGS sequence"/>
</dbReference>
<evidence type="ECO:0000256" key="6">
    <source>
        <dbReference type="SAM" id="Phobius"/>
    </source>
</evidence>
<dbReference type="PANTHER" id="PTHR47891">
    <property type="entry name" value="TRANSPORTER-RELATED"/>
    <property type="match status" value="1"/>
</dbReference>
<dbReference type="PATRIC" id="fig|1618.3.peg.2363"/>
<dbReference type="Gene3D" id="1.20.58.340">
    <property type="entry name" value="Magnesium transport protein CorA, transmembrane region"/>
    <property type="match status" value="2"/>
</dbReference>